<feature type="domain" description="Class II aldolase/adducin N-terminal" evidence="3">
    <location>
        <begin position="8"/>
        <end position="186"/>
    </location>
</feature>
<dbReference type="InterPro" id="IPR050197">
    <property type="entry name" value="Aldolase_class_II_sugar_metab"/>
</dbReference>
<dbReference type="Gene3D" id="3.40.225.10">
    <property type="entry name" value="Class II aldolase/adducin N-terminal domain"/>
    <property type="match status" value="1"/>
</dbReference>
<dbReference type="PANTHER" id="PTHR22789:SF0">
    <property type="entry name" value="3-OXO-TETRONATE 4-PHOSPHATE DECARBOXYLASE-RELATED"/>
    <property type="match status" value="1"/>
</dbReference>
<dbReference type="GO" id="GO:0046872">
    <property type="term" value="F:metal ion binding"/>
    <property type="evidence" value="ECO:0007669"/>
    <property type="project" value="UniProtKB-KW"/>
</dbReference>
<dbReference type="PANTHER" id="PTHR22789">
    <property type="entry name" value="FUCULOSE PHOSPHATE ALDOLASE"/>
    <property type="match status" value="1"/>
</dbReference>
<dbReference type="Pfam" id="PF00596">
    <property type="entry name" value="Aldolase_II"/>
    <property type="match status" value="1"/>
</dbReference>
<organism evidence="4 5">
    <name type="scientific">Eubacterium maltosivorans</name>
    <dbReference type="NCBI Taxonomy" id="2041044"/>
    <lineage>
        <taxon>Bacteria</taxon>
        <taxon>Bacillati</taxon>
        <taxon>Bacillota</taxon>
        <taxon>Clostridia</taxon>
        <taxon>Eubacteriales</taxon>
        <taxon>Eubacteriaceae</taxon>
        <taxon>Eubacterium</taxon>
    </lineage>
</organism>
<dbReference type="AlphaFoldDB" id="A0A4P9CD77"/>
<name>A0A4P9CD77_EUBML</name>
<keyword evidence="2" id="KW-0456">Lyase</keyword>
<dbReference type="SMART" id="SM01007">
    <property type="entry name" value="Aldolase_II"/>
    <property type="match status" value="1"/>
</dbReference>
<dbReference type="RefSeq" id="WP_074617388.1">
    <property type="nucleotide sequence ID" value="NZ_CP029487.1"/>
</dbReference>
<reference evidence="4 5" key="1">
    <citation type="submission" date="2018-05" db="EMBL/GenBank/DDBJ databases">
        <title>Genome comparison of Eubacterium sp.</title>
        <authorList>
            <person name="Feng Y."/>
            <person name="Sanchez-Andrea I."/>
            <person name="Stams A.J.M."/>
            <person name="De Vos W.M."/>
        </authorList>
    </citation>
    <scope>NUCLEOTIDE SEQUENCE [LARGE SCALE GENOMIC DNA]</scope>
    <source>
        <strain evidence="4 5">YI</strain>
    </source>
</reference>
<dbReference type="GO" id="GO:0019323">
    <property type="term" value="P:pentose catabolic process"/>
    <property type="evidence" value="ECO:0007669"/>
    <property type="project" value="TreeGrafter"/>
</dbReference>
<dbReference type="SUPFAM" id="SSF53639">
    <property type="entry name" value="AraD/HMP-PK domain-like"/>
    <property type="match status" value="1"/>
</dbReference>
<evidence type="ECO:0000256" key="1">
    <source>
        <dbReference type="ARBA" id="ARBA00022723"/>
    </source>
</evidence>
<dbReference type="EMBL" id="CP029487">
    <property type="protein sequence ID" value="QCT73674.1"/>
    <property type="molecule type" value="Genomic_DNA"/>
</dbReference>
<protein>
    <submittedName>
        <fullName evidence="4">Class II aldolase/adducin family protein</fullName>
    </submittedName>
</protein>
<evidence type="ECO:0000259" key="3">
    <source>
        <dbReference type="SMART" id="SM01007"/>
    </source>
</evidence>
<dbReference type="KEGG" id="emt:CPZ25_015170"/>
<dbReference type="Proteomes" id="UP000218387">
    <property type="component" value="Chromosome"/>
</dbReference>
<sequence length="217" mass="23850">MKYMEIRQAIIDACLWLQDTGMVIGTWGNVSVRLDDGTIMVTPSKIDYEDLTPADMVIVDMAGSKLEGEHSPTSEMHVHRLIYVNRPDVGAVVHCHPIYASAMCAADHGIPVIFEEMSQMIGGEIPITAEYVNAGQHVRLGEVTAEALGDKNAVLIRNHAPVCVGRDLKEALTCSLVTEKAAKCYLALKGGVEITTIPEDMVKAERHRFLYSYGHEQ</sequence>
<dbReference type="GO" id="GO:0016832">
    <property type="term" value="F:aldehyde-lyase activity"/>
    <property type="evidence" value="ECO:0007669"/>
    <property type="project" value="TreeGrafter"/>
</dbReference>
<gene>
    <name evidence="4" type="ORF">CPZ25_015170</name>
</gene>
<proteinExistence type="predicted"/>
<evidence type="ECO:0000313" key="4">
    <source>
        <dbReference type="EMBL" id="QCT73674.1"/>
    </source>
</evidence>
<evidence type="ECO:0000313" key="5">
    <source>
        <dbReference type="Proteomes" id="UP000218387"/>
    </source>
</evidence>
<accession>A0A4P9CD77</accession>
<dbReference type="InterPro" id="IPR001303">
    <property type="entry name" value="Aldolase_II/adducin_N"/>
</dbReference>
<dbReference type="InterPro" id="IPR036409">
    <property type="entry name" value="Aldolase_II/adducin_N_sf"/>
</dbReference>
<keyword evidence="5" id="KW-1185">Reference proteome</keyword>
<dbReference type="GO" id="GO:0005829">
    <property type="term" value="C:cytosol"/>
    <property type="evidence" value="ECO:0007669"/>
    <property type="project" value="TreeGrafter"/>
</dbReference>
<keyword evidence="1" id="KW-0479">Metal-binding</keyword>
<evidence type="ECO:0000256" key="2">
    <source>
        <dbReference type="ARBA" id="ARBA00023239"/>
    </source>
</evidence>